<evidence type="ECO:0000313" key="3">
    <source>
        <dbReference type="EMBL" id="MCM8556667.1"/>
    </source>
</evidence>
<feature type="compositionally biased region" description="Basic and acidic residues" evidence="1">
    <location>
        <begin position="140"/>
        <end position="163"/>
    </location>
</feature>
<gene>
    <name evidence="3" type="ORF">NDO55_02375</name>
</gene>
<evidence type="ECO:0000259" key="2">
    <source>
        <dbReference type="Pfam" id="PF18932"/>
    </source>
</evidence>
<feature type="compositionally biased region" description="Low complexity" evidence="1">
    <location>
        <begin position="174"/>
        <end position="186"/>
    </location>
</feature>
<dbReference type="Proteomes" id="UP001155128">
    <property type="component" value="Unassembled WGS sequence"/>
</dbReference>
<feature type="region of interest" description="Disordered" evidence="1">
    <location>
        <begin position="140"/>
        <end position="225"/>
    </location>
</feature>
<feature type="compositionally biased region" description="Basic and acidic residues" evidence="1">
    <location>
        <begin position="187"/>
        <end position="201"/>
    </location>
</feature>
<dbReference type="AlphaFoldDB" id="A0A9X2EJY4"/>
<proteinExistence type="predicted"/>
<feature type="compositionally biased region" description="Basic and acidic residues" evidence="1">
    <location>
        <begin position="1"/>
        <end position="11"/>
    </location>
</feature>
<evidence type="ECO:0000313" key="4">
    <source>
        <dbReference type="Proteomes" id="UP001155128"/>
    </source>
</evidence>
<name>A0A9X2EJY4_9SPHN</name>
<feature type="domain" description="DUF5681" evidence="2">
    <location>
        <begin position="14"/>
        <end position="67"/>
    </location>
</feature>
<comment type="caution">
    <text evidence="3">The sequence shown here is derived from an EMBL/GenBank/DDBJ whole genome shotgun (WGS) entry which is preliminary data.</text>
</comment>
<organism evidence="3 4">
    <name type="scientific">Sphingomicrobium sediminis</name>
    <dbReference type="NCBI Taxonomy" id="2950949"/>
    <lineage>
        <taxon>Bacteria</taxon>
        <taxon>Pseudomonadati</taxon>
        <taxon>Pseudomonadota</taxon>
        <taxon>Alphaproteobacteria</taxon>
        <taxon>Sphingomonadales</taxon>
        <taxon>Sphingomonadaceae</taxon>
        <taxon>Sphingomicrobium</taxon>
    </lineage>
</organism>
<dbReference type="Pfam" id="PF18932">
    <property type="entry name" value="DUF5681"/>
    <property type="match status" value="1"/>
</dbReference>
<dbReference type="RefSeq" id="WP_252112071.1">
    <property type="nucleotide sequence ID" value="NZ_JAMSHT010000001.1"/>
</dbReference>
<protein>
    <submittedName>
        <fullName evidence="3">DUF5681 domain-containing protein</fullName>
    </submittedName>
</protein>
<feature type="region of interest" description="Disordered" evidence="1">
    <location>
        <begin position="1"/>
        <end position="41"/>
    </location>
</feature>
<dbReference type="InterPro" id="IPR043736">
    <property type="entry name" value="DUF5681"/>
</dbReference>
<reference evidence="3" key="1">
    <citation type="submission" date="2022-06" db="EMBL/GenBank/DDBJ databases">
        <title>Sphingomicrobium sedimins sp. nov., a marine bacterium isolated from tidal flat.</title>
        <authorList>
            <person name="Kim C.-H."/>
            <person name="Yoo Y."/>
            <person name="Kim J.-J."/>
        </authorList>
    </citation>
    <scope>NUCLEOTIDE SEQUENCE</scope>
    <source>
        <strain evidence="3">GRR-S6-50</strain>
    </source>
</reference>
<accession>A0A9X2EJY4</accession>
<evidence type="ECO:0000256" key="1">
    <source>
        <dbReference type="SAM" id="MobiDB-lite"/>
    </source>
</evidence>
<dbReference type="EMBL" id="JAMSHT010000001">
    <property type="protein sequence ID" value="MCM8556667.1"/>
    <property type="molecule type" value="Genomic_DNA"/>
</dbReference>
<feature type="compositionally biased region" description="Basic residues" evidence="1">
    <location>
        <begin position="12"/>
        <end position="21"/>
    </location>
</feature>
<keyword evidence="4" id="KW-1185">Reference proteome</keyword>
<sequence length="225" mass="25760">MTNKKTAEKSRDHKGRFKKGHSGNPSGRPKRKPLPKRDYRDIGYDYLNREISVKEPDGTRRRTTPLRRLIECAAEVTHETPPKEAMDLLVKLHKLGVLQKRMPPDPFLLGHPYVEEHGMPTDAPLMTEDEIQDYSLDLMDKHLDQTEQEIAELRRAKSKEEATQRSAKAAPAESSGRSSSHSQEPSSRNDNRAVTDQRTEEEPPLIRQRSRPPAPSPYDRPKTKK</sequence>